<evidence type="ECO:0000259" key="10">
    <source>
        <dbReference type="PROSITE" id="PS50941"/>
    </source>
</evidence>
<dbReference type="InterPro" id="IPR002509">
    <property type="entry name" value="NODB_dom"/>
</dbReference>
<feature type="signal peptide" evidence="9">
    <location>
        <begin position="1"/>
        <end position="20"/>
    </location>
</feature>
<sequence>MHFSTSNILSSLLLVSSAVATPVAILEDRDIEGRAVPVGQAIFKCTVPGTIALTFDDGPYAYTQKCLNLLKDAGMRATFFVNGQNVDTITNRAPAIQRIMTEGHQLGSHTWSHPYLTQLNEAQVRTQMLQLENTLLQMTGKIPTYMRPPYFDYNQQTLNIMGSLGYKVIHASIDTLDWQWHEPNNFQQAVEKFRTELNAGGSISLTHDIHYGTVNYILPELIKIVKNRGLRAVTVGECLGDPVANWYRGARTSTPPPAQNPPSNGGGNIGPGGACGGNNRYNCASGQCCSQYGYCGTTTEYCGAGCQPLFGRCN</sequence>
<dbReference type="GO" id="GO:0046872">
    <property type="term" value="F:metal ion binding"/>
    <property type="evidence" value="ECO:0007669"/>
    <property type="project" value="UniProtKB-KW"/>
</dbReference>
<dbReference type="OrthoDB" id="2125469at2759"/>
<dbReference type="GO" id="GO:0008061">
    <property type="term" value="F:chitin binding"/>
    <property type="evidence" value="ECO:0007669"/>
    <property type="project" value="UniProtKB-UniRule"/>
</dbReference>
<proteinExistence type="predicted"/>
<organism evidence="12 13">
    <name type="scientific">Microdochium trichocladiopsis</name>
    <dbReference type="NCBI Taxonomy" id="1682393"/>
    <lineage>
        <taxon>Eukaryota</taxon>
        <taxon>Fungi</taxon>
        <taxon>Dikarya</taxon>
        <taxon>Ascomycota</taxon>
        <taxon>Pezizomycotina</taxon>
        <taxon>Sordariomycetes</taxon>
        <taxon>Xylariomycetidae</taxon>
        <taxon>Xylariales</taxon>
        <taxon>Microdochiaceae</taxon>
        <taxon>Microdochium</taxon>
    </lineage>
</organism>
<dbReference type="InterPro" id="IPR018371">
    <property type="entry name" value="Chitin-binding_1_CS"/>
</dbReference>
<gene>
    <name evidence="12" type="ORF">B0I36DRAFT_349526</name>
</gene>
<keyword evidence="2 8" id="KW-0147">Chitin-binding</keyword>
<evidence type="ECO:0008006" key="14">
    <source>
        <dbReference type="Google" id="ProtNLM"/>
    </source>
</evidence>
<dbReference type="InterPro" id="IPR036861">
    <property type="entry name" value="Endochitinase-like_sf"/>
</dbReference>
<keyword evidence="13" id="KW-1185">Reference proteome</keyword>
<feature type="chain" id="PRO_5040474895" description="Chitin deacetylase" evidence="9">
    <location>
        <begin position="21"/>
        <end position="314"/>
    </location>
</feature>
<evidence type="ECO:0000256" key="9">
    <source>
        <dbReference type="SAM" id="SignalP"/>
    </source>
</evidence>
<evidence type="ECO:0000256" key="7">
    <source>
        <dbReference type="ARBA" id="ARBA00023285"/>
    </source>
</evidence>
<dbReference type="SUPFAM" id="SSF57016">
    <property type="entry name" value="Plant lectins/antimicrobial peptides"/>
    <property type="match status" value="1"/>
</dbReference>
<accession>A0A9P8Y9K8</accession>
<dbReference type="EMBL" id="JAGTJQ010000005">
    <property type="protein sequence ID" value="KAH7031446.1"/>
    <property type="molecule type" value="Genomic_DNA"/>
</dbReference>
<feature type="domain" description="Chitin-binding type-1" evidence="10">
    <location>
        <begin position="272"/>
        <end position="314"/>
    </location>
</feature>
<feature type="disulfide bond" evidence="8">
    <location>
        <begin position="283"/>
        <end position="295"/>
    </location>
</feature>
<dbReference type="InterPro" id="IPR011330">
    <property type="entry name" value="Glyco_hydro/deAcase_b/a-brl"/>
</dbReference>
<feature type="disulfide bond" evidence="8">
    <location>
        <begin position="288"/>
        <end position="302"/>
    </location>
</feature>
<dbReference type="SUPFAM" id="SSF88713">
    <property type="entry name" value="Glycoside hydrolase/deacetylase"/>
    <property type="match status" value="1"/>
</dbReference>
<evidence type="ECO:0000256" key="8">
    <source>
        <dbReference type="PROSITE-ProRule" id="PRU00261"/>
    </source>
</evidence>
<keyword evidence="8" id="KW-1015">Disulfide bond</keyword>
<dbReference type="CDD" id="cd11618">
    <property type="entry name" value="ChtBD1_1"/>
    <property type="match status" value="1"/>
</dbReference>
<dbReference type="PROSITE" id="PS50941">
    <property type="entry name" value="CHIT_BIND_I_2"/>
    <property type="match status" value="1"/>
</dbReference>
<keyword evidence="4 9" id="KW-0732">Signal</keyword>
<evidence type="ECO:0000313" key="12">
    <source>
        <dbReference type="EMBL" id="KAH7031446.1"/>
    </source>
</evidence>
<evidence type="ECO:0000313" key="13">
    <source>
        <dbReference type="Proteomes" id="UP000756346"/>
    </source>
</evidence>
<keyword evidence="3" id="KW-0479">Metal-binding</keyword>
<dbReference type="PANTHER" id="PTHR46471">
    <property type="entry name" value="CHITIN DEACETYLASE"/>
    <property type="match status" value="1"/>
</dbReference>
<dbReference type="PROSITE" id="PS00026">
    <property type="entry name" value="CHIT_BIND_I_1"/>
    <property type="match status" value="1"/>
</dbReference>
<keyword evidence="5" id="KW-0378">Hydrolase</keyword>
<dbReference type="RefSeq" id="XP_046013126.1">
    <property type="nucleotide sequence ID" value="XM_046156807.1"/>
</dbReference>
<evidence type="ECO:0000256" key="4">
    <source>
        <dbReference type="ARBA" id="ARBA00022729"/>
    </source>
</evidence>
<feature type="domain" description="NodB homology" evidence="11">
    <location>
        <begin position="49"/>
        <end position="233"/>
    </location>
</feature>
<comment type="caution">
    <text evidence="8">Lacks conserved residue(s) required for the propagation of feature annotation.</text>
</comment>
<dbReference type="Pfam" id="PF01522">
    <property type="entry name" value="Polysacc_deac_1"/>
    <property type="match status" value="1"/>
</dbReference>
<dbReference type="InterPro" id="IPR001002">
    <property type="entry name" value="Chitin-bd_1"/>
</dbReference>
<dbReference type="Proteomes" id="UP000756346">
    <property type="component" value="Unassembled WGS sequence"/>
</dbReference>
<dbReference type="Gene3D" id="3.20.20.370">
    <property type="entry name" value="Glycoside hydrolase/deacetylase"/>
    <property type="match status" value="1"/>
</dbReference>
<dbReference type="AlphaFoldDB" id="A0A9P8Y9K8"/>
<dbReference type="PROSITE" id="PS51677">
    <property type="entry name" value="NODB"/>
    <property type="match status" value="1"/>
</dbReference>
<keyword evidence="6" id="KW-0119">Carbohydrate metabolism</keyword>
<evidence type="ECO:0000256" key="5">
    <source>
        <dbReference type="ARBA" id="ARBA00022801"/>
    </source>
</evidence>
<dbReference type="GO" id="GO:0016810">
    <property type="term" value="F:hydrolase activity, acting on carbon-nitrogen (but not peptide) bonds"/>
    <property type="evidence" value="ECO:0007669"/>
    <property type="project" value="InterPro"/>
</dbReference>
<dbReference type="Pfam" id="PF00187">
    <property type="entry name" value="Chitin_bind_1"/>
    <property type="match status" value="1"/>
</dbReference>
<protein>
    <recommendedName>
        <fullName evidence="14">Chitin deacetylase</fullName>
    </recommendedName>
</protein>
<evidence type="ECO:0000256" key="3">
    <source>
        <dbReference type="ARBA" id="ARBA00022723"/>
    </source>
</evidence>
<evidence type="ECO:0000256" key="1">
    <source>
        <dbReference type="ARBA" id="ARBA00001941"/>
    </source>
</evidence>
<keyword evidence="7" id="KW-0170">Cobalt</keyword>
<dbReference type="GO" id="GO:0005975">
    <property type="term" value="P:carbohydrate metabolic process"/>
    <property type="evidence" value="ECO:0007669"/>
    <property type="project" value="InterPro"/>
</dbReference>
<name>A0A9P8Y9K8_9PEZI</name>
<dbReference type="SMART" id="SM00270">
    <property type="entry name" value="ChtBD1"/>
    <property type="match status" value="1"/>
</dbReference>
<evidence type="ECO:0000259" key="11">
    <source>
        <dbReference type="PROSITE" id="PS51677"/>
    </source>
</evidence>
<comment type="caution">
    <text evidence="12">The sequence shown here is derived from an EMBL/GenBank/DDBJ whole genome shotgun (WGS) entry which is preliminary data.</text>
</comment>
<reference evidence="12" key="1">
    <citation type="journal article" date="2021" name="Nat. Commun.">
        <title>Genetic determinants of endophytism in the Arabidopsis root mycobiome.</title>
        <authorList>
            <person name="Mesny F."/>
            <person name="Miyauchi S."/>
            <person name="Thiergart T."/>
            <person name="Pickel B."/>
            <person name="Atanasova L."/>
            <person name="Karlsson M."/>
            <person name="Huettel B."/>
            <person name="Barry K.W."/>
            <person name="Haridas S."/>
            <person name="Chen C."/>
            <person name="Bauer D."/>
            <person name="Andreopoulos W."/>
            <person name="Pangilinan J."/>
            <person name="LaButti K."/>
            <person name="Riley R."/>
            <person name="Lipzen A."/>
            <person name="Clum A."/>
            <person name="Drula E."/>
            <person name="Henrissat B."/>
            <person name="Kohler A."/>
            <person name="Grigoriev I.V."/>
            <person name="Martin F.M."/>
            <person name="Hacquard S."/>
        </authorList>
    </citation>
    <scope>NUCLEOTIDE SEQUENCE</scope>
    <source>
        <strain evidence="12">MPI-CAGE-CH-0230</strain>
    </source>
</reference>
<evidence type="ECO:0000256" key="6">
    <source>
        <dbReference type="ARBA" id="ARBA00023277"/>
    </source>
</evidence>
<evidence type="ECO:0000256" key="2">
    <source>
        <dbReference type="ARBA" id="ARBA00022669"/>
    </source>
</evidence>
<dbReference type="Gene3D" id="3.30.60.10">
    <property type="entry name" value="Endochitinase-like"/>
    <property type="match status" value="1"/>
</dbReference>
<comment type="cofactor">
    <cofactor evidence="1">
        <name>Co(2+)</name>
        <dbReference type="ChEBI" id="CHEBI:48828"/>
    </cofactor>
</comment>
<dbReference type="PANTHER" id="PTHR46471:SF2">
    <property type="entry name" value="CHITIN DEACETYLASE-RELATED"/>
    <property type="match status" value="1"/>
</dbReference>
<dbReference type="CDD" id="cd10951">
    <property type="entry name" value="CE4_ClCDA_like"/>
    <property type="match status" value="1"/>
</dbReference>
<dbReference type="GeneID" id="70186353"/>